<evidence type="ECO:0000259" key="1">
    <source>
        <dbReference type="Pfam" id="PF01636"/>
    </source>
</evidence>
<dbReference type="SUPFAM" id="SSF56112">
    <property type="entry name" value="Protein kinase-like (PK-like)"/>
    <property type="match status" value="1"/>
</dbReference>
<dbReference type="EMBL" id="WTVA01000004">
    <property type="protein sequence ID" value="MZR22847.1"/>
    <property type="molecule type" value="Genomic_DNA"/>
</dbReference>
<protein>
    <submittedName>
        <fullName evidence="3">Phosphotransferase</fullName>
    </submittedName>
</protein>
<dbReference type="AlphaFoldDB" id="A0A845MHV7"/>
<evidence type="ECO:0000259" key="2">
    <source>
        <dbReference type="Pfam" id="PF19802"/>
    </source>
</evidence>
<dbReference type="RefSeq" id="WP_161339305.1">
    <property type="nucleotide sequence ID" value="NZ_JBHSDG010000004.1"/>
</dbReference>
<sequence>MPTAEESFDKRLEKVLAAHVGGFLRLHSCERLSGGASQETYRMIVETAGGEVWLAMRRAPEGVGESDIGPGLEVEARLMTEAGRVSVPGPEVHYVLTEQDGLGAGFIMEWIDGETLGAKIARGEDFAKVRPQLAYQCGQILARIHNIDLDTTGLREKLEVLTPEKFVHQMWDNYKSFETPQPMIDFTARWLLENLPTRHDVCLVHNDYRNGNLIITPDDGVVAVLDWEVAHIGDPMRDLGWICTNSWRFGRSEFPVGGFGMREDLFAGYEAESGKKIDPAHVRFWEIFGSFWWAVGCLRMGERYRREPTVGVEYPAIGRRSSECQVDCVNLLIPGPVTLPEAASISLSSDMPGTGELLASVRNFLREQVMSATTGRNRFLARVGANSLDIVLRELEYGAGHHAAQTEFLQKFFQSDEDFCSLQWRLVDKLRDGSIPLDAPGLAEYLRQSVVTQVAVDQPSYSGFQTAIAYAE</sequence>
<name>A0A845MHV7_9PROT</name>
<keyword evidence="4" id="KW-1185">Reference proteome</keyword>
<reference evidence="3 4" key="1">
    <citation type="journal article" date="2014" name="Int. J. Syst. Evol. Microbiol.">
        <title>Sneathiella chungangensis sp. nov., isolated from a marine sand, and emended description of the genus Sneathiella.</title>
        <authorList>
            <person name="Siamphan C."/>
            <person name="Kim H."/>
            <person name="Lee J.S."/>
            <person name="Kim W."/>
        </authorList>
    </citation>
    <scope>NUCLEOTIDE SEQUENCE [LARGE SCALE GENOMIC DNA]</scope>
    <source>
        <strain evidence="3 4">KCTC 32476</strain>
    </source>
</reference>
<dbReference type="InterPro" id="IPR041726">
    <property type="entry name" value="ACAD10_11_N"/>
</dbReference>
<dbReference type="InterPro" id="IPR002575">
    <property type="entry name" value="Aminoglycoside_PTrfase"/>
</dbReference>
<dbReference type="PANTHER" id="PTHR21310:SF57">
    <property type="entry name" value="BLR2944 PROTEIN"/>
    <property type="match status" value="1"/>
</dbReference>
<keyword evidence="3" id="KW-0808">Transferase</keyword>
<accession>A0A845MHV7</accession>
<dbReference type="PANTHER" id="PTHR21310">
    <property type="entry name" value="AMINOGLYCOSIDE PHOSPHOTRANSFERASE-RELATED-RELATED"/>
    <property type="match status" value="1"/>
</dbReference>
<dbReference type="Gene3D" id="3.90.1200.10">
    <property type="match status" value="1"/>
</dbReference>
<dbReference type="OrthoDB" id="3806873at2"/>
<organism evidence="3 4">
    <name type="scientific">Sneathiella chungangensis</name>
    <dbReference type="NCBI Taxonomy" id="1418234"/>
    <lineage>
        <taxon>Bacteria</taxon>
        <taxon>Pseudomonadati</taxon>
        <taxon>Pseudomonadota</taxon>
        <taxon>Alphaproteobacteria</taxon>
        <taxon>Sneathiellales</taxon>
        <taxon>Sneathiellaceae</taxon>
        <taxon>Sneathiella</taxon>
    </lineage>
</organism>
<evidence type="ECO:0000313" key="4">
    <source>
        <dbReference type="Proteomes" id="UP000445696"/>
    </source>
</evidence>
<dbReference type="Gene3D" id="3.30.200.20">
    <property type="entry name" value="Phosphorylase Kinase, domain 1"/>
    <property type="match status" value="1"/>
</dbReference>
<feature type="domain" description="Aminoglycoside phosphotransferase" evidence="1">
    <location>
        <begin position="29"/>
        <end position="263"/>
    </location>
</feature>
<comment type="caution">
    <text evidence="3">The sequence shown here is derived from an EMBL/GenBank/DDBJ whole genome shotgun (WGS) entry which is preliminary data.</text>
</comment>
<evidence type="ECO:0000313" key="3">
    <source>
        <dbReference type="EMBL" id="MZR22847.1"/>
    </source>
</evidence>
<proteinExistence type="predicted"/>
<feature type="domain" description="DUF6285" evidence="2">
    <location>
        <begin position="372"/>
        <end position="461"/>
    </location>
</feature>
<dbReference type="Pfam" id="PF01636">
    <property type="entry name" value="APH"/>
    <property type="match status" value="1"/>
</dbReference>
<dbReference type="Proteomes" id="UP000445696">
    <property type="component" value="Unassembled WGS sequence"/>
</dbReference>
<dbReference type="Pfam" id="PF19802">
    <property type="entry name" value="DUF6285"/>
    <property type="match status" value="1"/>
</dbReference>
<dbReference type="InterPro" id="IPR051678">
    <property type="entry name" value="AGP_Transferase"/>
</dbReference>
<dbReference type="InterPro" id="IPR046252">
    <property type="entry name" value="DUF6285"/>
</dbReference>
<dbReference type="GO" id="GO:0016740">
    <property type="term" value="F:transferase activity"/>
    <property type="evidence" value="ECO:0007669"/>
    <property type="project" value="UniProtKB-KW"/>
</dbReference>
<dbReference type="CDD" id="cd05154">
    <property type="entry name" value="ACAD10_11_N-like"/>
    <property type="match status" value="1"/>
</dbReference>
<gene>
    <name evidence="3" type="ORF">GQF03_10940</name>
</gene>
<dbReference type="InterPro" id="IPR011009">
    <property type="entry name" value="Kinase-like_dom_sf"/>
</dbReference>